<dbReference type="SUPFAM" id="SSF52540">
    <property type="entry name" value="P-loop containing nucleoside triphosphate hydrolases"/>
    <property type="match status" value="1"/>
</dbReference>
<dbReference type="VEuPathDB" id="AmoebaDB:EHI_051090"/>
<dbReference type="CDD" id="cd00154">
    <property type="entry name" value="Rab"/>
    <property type="match status" value="1"/>
</dbReference>
<name>A0A5K1UU74_ENTHI</name>
<dbReference type="InterPro" id="IPR001806">
    <property type="entry name" value="Small_GTPase"/>
</dbReference>
<dbReference type="SMART" id="SM00175">
    <property type="entry name" value="RAB"/>
    <property type="match status" value="1"/>
</dbReference>
<organism evidence="6 7">
    <name type="scientific">Entamoeba histolytica</name>
    <dbReference type="NCBI Taxonomy" id="5759"/>
    <lineage>
        <taxon>Eukaryota</taxon>
        <taxon>Amoebozoa</taxon>
        <taxon>Evosea</taxon>
        <taxon>Archamoebae</taxon>
        <taxon>Mastigamoebida</taxon>
        <taxon>Entamoebidae</taxon>
        <taxon>Entamoeba</taxon>
    </lineage>
</organism>
<dbReference type="EMBL" id="BDEQ01000001">
    <property type="protein sequence ID" value="GAT92040.1"/>
    <property type="molecule type" value="Genomic_DNA"/>
</dbReference>
<dbReference type="InterPro" id="IPR005225">
    <property type="entry name" value="Small_GTP-bd"/>
</dbReference>
<keyword evidence="3" id="KW-0342">GTP-binding</keyword>
<dbReference type="VEuPathDB" id="AmoebaDB:EHI7A_123210"/>
<comment type="similarity">
    <text evidence="1">Belongs to the small GTPase superfamily. Rho family.</text>
</comment>
<evidence type="ECO:0000256" key="3">
    <source>
        <dbReference type="ARBA" id="ARBA00023134"/>
    </source>
</evidence>
<dbReference type="VEuPathDB" id="AmoebaDB:EHI8A_132010"/>
<feature type="region of interest" description="Disordered" evidence="5">
    <location>
        <begin position="170"/>
        <end position="189"/>
    </location>
</feature>
<evidence type="ECO:0000313" key="6">
    <source>
        <dbReference type="EMBL" id="GAT92040.1"/>
    </source>
</evidence>
<evidence type="ECO:0000256" key="1">
    <source>
        <dbReference type="ARBA" id="ARBA00010142"/>
    </source>
</evidence>
<dbReference type="VEuPathDB" id="AmoebaDB:EHI5A_024050"/>
<dbReference type="SMART" id="SM00174">
    <property type="entry name" value="RHO"/>
    <property type="match status" value="1"/>
</dbReference>
<dbReference type="Proteomes" id="UP000078387">
    <property type="component" value="Unassembled WGS sequence"/>
</dbReference>
<dbReference type="VEuPathDB" id="AmoebaDB:KM1_209030"/>
<dbReference type="FunFam" id="3.40.50.300:FF:003326">
    <property type="entry name" value="GTP-binding protein, putative"/>
    <property type="match status" value="1"/>
</dbReference>
<dbReference type="SMART" id="SM00173">
    <property type="entry name" value="RAS"/>
    <property type="match status" value="1"/>
</dbReference>
<dbReference type="PROSITE" id="PS51419">
    <property type="entry name" value="RAB"/>
    <property type="match status" value="1"/>
</dbReference>
<dbReference type="NCBIfam" id="TIGR00231">
    <property type="entry name" value="small_GTP"/>
    <property type="match status" value="1"/>
</dbReference>
<keyword evidence="2" id="KW-0547">Nucleotide-binding</keyword>
<sequence length="189" mass="21094">MASRFKIVIMGDNDVGKSSILKRFVEDTWSDEKPENQFKGVYINKEITVNNHIIKFDIVDLAFDVEATASDFSGAKASIAVFDYSSPDTIQGVRSFIGFTNRFVSDDKFFTCIVGNKADLEKKVEESAIEAIKTSLNISKVYECSAKTGAGVKEMFEDIAKNLIERNAPVDNKKEKKAKKEKKKGCLLL</sequence>
<dbReference type="Gene3D" id="3.40.50.300">
    <property type="entry name" value="P-loop containing nucleotide triphosphate hydrolases"/>
    <property type="match status" value="1"/>
</dbReference>
<dbReference type="PANTHER" id="PTHR47977">
    <property type="entry name" value="RAS-RELATED PROTEIN RAB"/>
    <property type="match status" value="1"/>
</dbReference>
<dbReference type="InterPro" id="IPR027417">
    <property type="entry name" value="P-loop_NTPase"/>
</dbReference>
<evidence type="ECO:0000313" key="7">
    <source>
        <dbReference type="Proteomes" id="UP000078387"/>
    </source>
</evidence>
<keyword evidence="4" id="KW-0449">Lipoprotein</keyword>
<proteinExistence type="inferred from homology"/>
<dbReference type="Pfam" id="PF00071">
    <property type="entry name" value="Ras"/>
    <property type="match status" value="1"/>
</dbReference>
<gene>
    <name evidence="6" type="ORF">CL6EHI_051090</name>
</gene>
<reference evidence="6 7" key="1">
    <citation type="submission" date="2016-05" db="EMBL/GenBank/DDBJ databases">
        <title>First whole genome sequencing of Entamoeba histolytica HM1:IMSS-clone-6.</title>
        <authorList>
            <person name="Mukherjee Avik.K."/>
            <person name="Izumyama S."/>
            <person name="Nakada-Tsukui K."/>
            <person name="Nozaki T."/>
        </authorList>
    </citation>
    <scope>NUCLEOTIDE SEQUENCE [LARGE SCALE GENOMIC DNA]</scope>
    <source>
        <strain evidence="6 7">HM1:IMSS clone 6</strain>
    </source>
</reference>
<accession>A0A5K1UU74</accession>
<dbReference type="InterPro" id="IPR050227">
    <property type="entry name" value="Rab"/>
</dbReference>
<comment type="caution">
    <text evidence="6">The sequence shown here is derived from an EMBL/GenBank/DDBJ whole genome shotgun (WGS) entry which is preliminary data.</text>
</comment>
<dbReference type="GO" id="GO:0003924">
    <property type="term" value="F:GTPase activity"/>
    <property type="evidence" value="ECO:0007669"/>
    <property type="project" value="InterPro"/>
</dbReference>
<evidence type="ECO:0000256" key="4">
    <source>
        <dbReference type="ARBA" id="ARBA00023288"/>
    </source>
</evidence>
<feature type="compositionally biased region" description="Basic residues" evidence="5">
    <location>
        <begin position="175"/>
        <end position="189"/>
    </location>
</feature>
<dbReference type="GO" id="GO:0005525">
    <property type="term" value="F:GTP binding"/>
    <property type="evidence" value="ECO:0007669"/>
    <property type="project" value="UniProtKB-KW"/>
</dbReference>
<protein>
    <submittedName>
        <fullName evidence="6">GTP-binding protein putative</fullName>
    </submittedName>
</protein>
<evidence type="ECO:0000256" key="2">
    <source>
        <dbReference type="ARBA" id="ARBA00022741"/>
    </source>
</evidence>
<dbReference type="AlphaFoldDB" id="A0A5K1UU74"/>
<dbReference type="OMA" id="DGINEMF"/>
<evidence type="ECO:0000256" key="5">
    <source>
        <dbReference type="SAM" id="MobiDB-lite"/>
    </source>
</evidence>
<dbReference type="PRINTS" id="PR00449">
    <property type="entry name" value="RASTRNSFRMNG"/>
</dbReference>